<dbReference type="Proteomes" id="UP000544134">
    <property type="component" value="Unassembled WGS sequence"/>
</dbReference>
<dbReference type="RefSeq" id="WP_169484125.1">
    <property type="nucleotide sequence ID" value="NZ_JABBGJ010000004.1"/>
</dbReference>
<name>A0A848I7A7_9BURK</name>
<keyword evidence="2" id="KW-0804">Transcription</keyword>
<evidence type="ECO:0000313" key="5">
    <source>
        <dbReference type="Proteomes" id="UP000544134"/>
    </source>
</evidence>
<evidence type="ECO:0000259" key="3">
    <source>
        <dbReference type="PROSITE" id="PS01124"/>
    </source>
</evidence>
<evidence type="ECO:0000313" key="4">
    <source>
        <dbReference type="EMBL" id="NML97132.1"/>
    </source>
</evidence>
<organism evidence="4 5">
    <name type="scientific">Paraburkholderia polaris</name>
    <dbReference type="NCBI Taxonomy" id="2728848"/>
    <lineage>
        <taxon>Bacteria</taxon>
        <taxon>Pseudomonadati</taxon>
        <taxon>Pseudomonadota</taxon>
        <taxon>Betaproteobacteria</taxon>
        <taxon>Burkholderiales</taxon>
        <taxon>Burkholderiaceae</taxon>
        <taxon>Paraburkholderia</taxon>
    </lineage>
</organism>
<dbReference type="InterPro" id="IPR029062">
    <property type="entry name" value="Class_I_gatase-like"/>
</dbReference>
<dbReference type="SUPFAM" id="SSF46689">
    <property type="entry name" value="Homeodomain-like"/>
    <property type="match status" value="1"/>
</dbReference>
<accession>A0A848I7A7</accession>
<keyword evidence="5" id="KW-1185">Reference proteome</keyword>
<dbReference type="InterPro" id="IPR052158">
    <property type="entry name" value="INH-QAR"/>
</dbReference>
<dbReference type="InterPro" id="IPR018060">
    <property type="entry name" value="HTH_AraC"/>
</dbReference>
<keyword evidence="1" id="KW-0805">Transcription regulation</keyword>
<dbReference type="InterPro" id="IPR002818">
    <property type="entry name" value="DJ-1/PfpI"/>
</dbReference>
<dbReference type="PANTHER" id="PTHR43130">
    <property type="entry name" value="ARAC-FAMILY TRANSCRIPTIONAL REGULATOR"/>
    <property type="match status" value="1"/>
</dbReference>
<feature type="domain" description="HTH araC/xylS-type" evidence="3">
    <location>
        <begin position="229"/>
        <end position="327"/>
    </location>
</feature>
<protein>
    <submittedName>
        <fullName evidence="4">Helix-turn-helix domain-containing protein</fullName>
    </submittedName>
</protein>
<dbReference type="EMBL" id="JABBGJ010000004">
    <property type="protein sequence ID" value="NML97132.1"/>
    <property type="molecule type" value="Genomic_DNA"/>
</dbReference>
<dbReference type="InterPro" id="IPR009057">
    <property type="entry name" value="Homeodomain-like_sf"/>
</dbReference>
<dbReference type="SMART" id="SM00342">
    <property type="entry name" value="HTH_ARAC"/>
    <property type="match status" value="1"/>
</dbReference>
<comment type="caution">
    <text evidence="4">The sequence shown here is derived from an EMBL/GenBank/DDBJ whole genome shotgun (WGS) entry which is preliminary data.</text>
</comment>
<dbReference type="PROSITE" id="PS01124">
    <property type="entry name" value="HTH_ARAC_FAMILY_2"/>
    <property type="match status" value="1"/>
</dbReference>
<sequence length="331" mass="35379">MRIQPFCDFTILVLGGAYPSSVALTLDILSAAASVAARVGVAAPRWRIYSTAGNRVQLGHGLAIDAKPLPKATRADGSIWIVPGLGLESPLDIPGRLEQDDALTAIKALRAHAKRGGTVAASCSAVFLLQAAGLLAGRRVTTSWWLASLLQRVDKRCTVDANRMVIEDGQVVTAGAALAQTDLLLYLLRDRFGPALADTLSRVLLIDARQAQAPFISASLFASGSELISKIVAYVEASLPELPGLAELAAQFCMSERTFTRHVRAATGRSAQDLLQSIRLGRARMLLATSRMTVEQIAGQVGYSDATALRRMMRKLVGATPRQFRPSAYEA</sequence>
<dbReference type="GO" id="GO:0003700">
    <property type="term" value="F:DNA-binding transcription factor activity"/>
    <property type="evidence" value="ECO:0007669"/>
    <property type="project" value="InterPro"/>
</dbReference>
<dbReference type="PANTHER" id="PTHR43130:SF3">
    <property type="entry name" value="HTH-TYPE TRANSCRIPTIONAL REGULATOR RV1931C"/>
    <property type="match status" value="1"/>
</dbReference>
<dbReference type="AlphaFoldDB" id="A0A848I7A7"/>
<dbReference type="Pfam" id="PF01965">
    <property type="entry name" value="DJ-1_PfpI"/>
    <property type="match status" value="1"/>
</dbReference>
<dbReference type="Gene3D" id="1.10.10.60">
    <property type="entry name" value="Homeodomain-like"/>
    <property type="match status" value="1"/>
</dbReference>
<reference evidence="4 5" key="1">
    <citation type="submission" date="2020-04" db="EMBL/GenBank/DDBJ databases">
        <title>Paraburkholderia sp. RP-4-7 isolated from soil.</title>
        <authorList>
            <person name="Dahal R.H."/>
        </authorList>
    </citation>
    <scope>NUCLEOTIDE SEQUENCE [LARGE SCALE GENOMIC DNA]</scope>
    <source>
        <strain evidence="4 5">RP-4-7</strain>
    </source>
</reference>
<evidence type="ECO:0000256" key="1">
    <source>
        <dbReference type="ARBA" id="ARBA00023015"/>
    </source>
</evidence>
<dbReference type="SUPFAM" id="SSF52317">
    <property type="entry name" value="Class I glutamine amidotransferase-like"/>
    <property type="match status" value="1"/>
</dbReference>
<evidence type="ECO:0000256" key="2">
    <source>
        <dbReference type="ARBA" id="ARBA00023163"/>
    </source>
</evidence>
<dbReference type="GO" id="GO:0043565">
    <property type="term" value="F:sequence-specific DNA binding"/>
    <property type="evidence" value="ECO:0007669"/>
    <property type="project" value="InterPro"/>
</dbReference>
<dbReference type="Pfam" id="PF12833">
    <property type="entry name" value="HTH_18"/>
    <property type="match status" value="1"/>
</dbReference>
<gene>
    <name evidence="4" type="ORF">HHL24_04060</name>
</gene>
<dbReference type="Gene3D" id="3.40.50.880">
    <property type="match status" value="1"/>
</dbReference>
<proteinExistence type="predicted"/>